<gene>
    <name evidence="5" type="ORF">DGAL_LOCUS4786</name>
</gene>
<organism evidence="5 6">
    <name type="scientific">Daphnia galeata</name>
    <dbReference type="NCBI Taxonomy" id="27404"/>
    <lineage>
        <taxon>Eukaryota</taxon>
        <taxon>Metazoa</taxon>
        <taxon>Ecdysozoa</taxon>
        <taxon>Arthropoda</taxon>
        <taxon>Crustacea</taxon>
        <taxon>Branchiopoda</taxon>
        <taxon>Diplostraca</taxon>
        <taxon>Cladocera</taxon>
        <taxon>Anomopoda</taxon>
        <taxon>Daphniidae</taxon>
        <taxon>Daphnia</taxon>
    </lineage>
</organism>
<evidence type="ECO:0000256" key="3">
    <source>
        <dbReference type="ARBA" id="ARBA00022837"/>
    </source>
</evidence>
<dbReference type="FunFam" id="1.10.238.10:FF:000507">
    <property type="entry name" value="45 kDa calcium-binding protein"/>
    <property type="match status" value="1"/>
</dbReference>
<dbReference type="PANTHER" id="PTHR10827:SF98">
    <property type="entry name" value="45 KDA CALCIUM-BINDING PROTEIN"/>
    <property type="match status" value="1"/>
</dbReference>
<dbReference type="AlphaFoldDB" id="A0A8J2RDI4"/>
<evidence type="ECO:0000259" key="4">
    <source>
        <dbReference type="PROSITE" id="PS50222"/>
    </source>
</evidence>
<dbReference type="InterPro" id="IPR011992">
    <property type="entry name" value="EF-hand-dom_pair"/>
</dbReference>
<keyword evidence="6" id="KW-1185">Reference proteome</keyword>
<evidence type="ECO:0000256" key="1">
    <source>
        <dbReference type="ARBA" id="ARBA00022723"/>
    </source>
</evidence>
<dbReference type="OrthoDB" id="9978834at2759"/>
<sequence length="341" mass="39275">MRIQSWSKLLKRKPLAGIVLVFVIISAIVTVFRLSSATRENDIIDSSSSQIRSTSPVELSWPLPISQSKESIAIANSIKRAPVGEEQIKKLRMIYPLLDTNGDSYVSIDELRNWIISKVKEHLQGALRENIFLFTAIDMNPRNGHVSWTEYHTWFLKKNGNNDTKTGDHDEMHPELERSIKEKIAWDKAAWSEAAKTDPDFLNLDEFLSFRHPESSHTTLLGKADDLLGEYDKDADETLTWEEYSLIPSESLLVRYSENKRKEEFNNFIDRNRDGKLDKREILSYLDPRNPRHAHLEAESLIQISDTNKDQQLSMKEILASADIFLASKVIDTETNFHDEF</sequence>
<keyword evidence="3" id="KW-0106">Calcium</keyword>
<proteinExistence type="predicted"/>
<dbReference type="EMBL" id="CAKKLH010000079">
    <property type="protein sequence ID" value="CAH0102390.1"/>
    <property type="molecule type" value="Genomic_DNA"/>
</dbReference>
<dbReference type="SUPFAM" id="SSF47473">
    <property type="entry name" value="EF-hand"/>
    <property type="match status" value="2"/>
</dbReference>
<keyword evidence="2" id="KW-0677">Repeat</keyword>
<evidence type="ECO:0000256" key="2">
    <source>
        <dbReference type="ARBA" id="ARBA00022737"/>
    </source>
</evidence>
<dbReference type="Gene3D" id="1.10.238.10">
    <property type="entry name" value="EF-hand"/>
    <property type="match status" value="2"/>
</dbReference>
<evidence type="ECO:0000313" key="5">
    <source>
        <dbReference type="EMBL" id="CAH0102390.1"/>
    </source>
</evidence>
<dbReference type="Pfam" id="PF13202">
    <property type="entry name" value="EF-hand_5"/>
    <property type="match status" value="1"/>
</dbReference>
<dbReference type="InterPro" id="IPR018247">
    <property type="entry name" value="EF_Hand_1_Ca_BS"/>
</dbReference>
<dbReference type="Proteomes" id="UP000789390">
    <property type="component" value="Unassembled WGS sequence"/>
</dbReference>
<reference evidence="5" key="1">
    <citation type="submission" date="2021-11" db="EMBL/GenBank/DDBJ databases">
        <authorList>
            <person name="Schell T."/>
        </authorList>
    </citation>
    <scope>NUCLEOTIDE SEQUENCE</scope>
    <source>
        <strain evidence="5">M5</strain>
    </source>
</reference>
<dbReference type="GO" id="GO:0017156">
    <property type="term" value="P:calcium-ion regulated exocytosis"/>
    <property type="evidence" value="ECO:0007669"/>
    <property type="project" value="TreeGrafter"/>
</dbReference>
<feature type="domain" description="EF-hand" evidence="4">
    <location>
        <begin position="86"/>
        <end position="121"/>
    </location>
</feature>
<protein>
    <recommendedName>
        <fullName evidence="4">EF-hand domain-containing protein</fullName>
    </recommendedName>
</protein>
<dbReference type="InterPro" id="IPR002048">
    <property type="entry name" value="EF_hand_dom"/>
</dbReference>
<dbReference type="GO" id="GO:0005509">
    <property type="term" value="F:calcium ion binding"/>
    <property type="evidence" value="ECO:0007669"/>
    <property type="project" value="InterPro"/>
</dbReference>
<evidence type="ECO:0000313" key="6">
    <source>
        <dbReference type="Proteomes" id="UP000789390"/>
    </source>
</evidence>
<comment type="caution">
    <text evidence="5">The sequence shown here is derived from an EMBL/GenBank/DDBJ whole genome shotgun (WGS) entry which is preliminary data.</text>
</comment>
<dbReference type="PANTHER" id="PTHR10827">
    <property type="entry name" value="RETICULOCALBIN"/>
    <property type="match status" value="1"/>
</dbReference>
<accession>A0A8J2RDI4</accession>
<name>A0A8J2RDI4_9CRUS</name>
<dbReference type="PROSITE" id="PS00018">
    <property type="entry name" value="EF_HAND_1"/>
    <property type="match status" value="2"/>
</dbReference>
<dbReference type="PROSITE" id="PS50222">
    <property type="entry name" value="EF_HAND_2"/>
    <property type="match status" value="1"/>
</dbReference>
<dbReference type="GO" id="GO:0005783">
    <property type="term" value="C:endoplasmic reticulum"/>
    <property type="evidence" value="ECO:0007669"/>
    <property type="project" value="TreeGrafter"/>
</dbReference>
<keyword evidence="1" id="KW-0479">Metal-binding</keyword>